<evidence type="ECO:0000313" key="2">
    <source>
        <dbReference type="Proteomes" id="UP000177555"/>
    </source>
</evidence>
<organism evidence="1 2">
    <name type="scientific">Candidatus Daviesbacteria bacterium RIFCSPHIGHO2_01_FULL_40_11</name>
    <dbReference type="NCBI Taxonomy" id="1797762"/>
    <lineage>
        <taxon>Bacteria</taxon>
        <taxon>Candidatus Daviesiibacteriota</taxon>
    </lineage>
</organism>
<comment type="caution">
    <text evidence="1">The sequence shown here is derived from an EMBL/GenBank/DDBJ whole genome shotgun (WGS) entry which is preliminary data.</text>
</comment>
<dbReference type="AlphaFoldDB" id="A0A1F5JJD8"/>
<dbReference type="Proteomes" id="UP000177555">
    <property type="component" value="Unassembled WGS sequence"/>
</dbReference>
<evidence type="ECO:0000313" key="1">
    <source>
        <dbReference type="EMBL" id="OGE28735.1"/>
    </source>
</evidence>
<protein>
    <submittedName>
        <fullName evidence="1">Uncharacterized protein</fullName>
    </submittedName>
</protein>
<reference evidence="1 2" key="1">
    <citation type="journal article" date="2016" name="Nat. Commun.">
        <title>Thousands of microbial genomes shed light on interconnected biogeochemical processes in an aquifer system.</title>
        <authorList>
            <person name="Anantharaman K."/>
            <person name="Brown C.T."/>
            <person name="Hug L.A."/>
            <person name="Sharon I."/>
            <person name="Castelle C.J."/>
            <person name="Probst A.J."/>
            <person name="Thomas B.C."/>
            <person name="Singh A."/>
            <person name="Wilkins M.J."/>
            <person name="Karaoz U."/>
            <person name="Brodie E.L."/>
            <person name="Williams K.H."/>
            <person name="Hubbard S.S."/>
            <person name="Banfield J.F."/>
        </authorList>
    </citation>
    <scope>NUCLEOTIDE SEQUENCE [LARGE SCALE GENOMIC DNA]</scope>
</reference>
<gene>
    <name evidence="1" type="ORF">A2867_04610</name>
</gene>
<accession>A0A1F5JJD8</accession>
<name>A0A1F5JJD8_9BACT</name>
<proteinExistence type="predicted"/>
<dbReference type="EMBL" id="MFCP01000016">
    <property type="protein sequence ID" value="OGE28735.1"/>
    <property type="molecule type" value="Genomic_DNA"/>
</dbReference>
<sequence length="69" mass="7766">MVEKSPNPKGFCAKGIEEIRGVLELVNYARDGIEARRLVLGALVESISMQEKILEYAVRLILRIHGPKF</sequence>